<dbReference type="PANTHER" id="PTHR24171">
    <property type="entry name" value="ANKYRIN REPEAT DOMAIN-CONTAINING PROTEIN 39-RELATED"/>
    <property type="match status" value="1"/>
</dbReference>
<evidence type="ECO:0000256" key="3">
    <source>
        <dbReference type="PROSITE-ProRule" id="PRU00023"/>
    </source>
</evidence>
<evidence type="ECO:0000313" key="5">
    <source>
        <dbReference type="EMBL" id="ETV94535.1"/>
    </source>
</evidence>
<dbReference type="RefSeq" id="XP_008876850.1">
    <property type="nucleotide sequence ID" value="XM_008878628.1"/>
</dbReference>
<feature type="repeat" description="ANK" evidence="3">
    <location>
        <begin position="369"/>
        <end position="401"/>
    </location>
</feature>
<proteinExistence type="predicted"/>
<feature type="region of interest" description="Disordered" evidence="4">
    <location>
        <begin position="1"/>
        <end position="48"/>
    </location>
</feature>
<dbReference type="Pfam" id="PF12796">
    <property type="entry name" value="Ank_2"/>
    <property type="match status" value="1"/>
</dbReference>
<dbReference type="GeneID" id="20088885"/>
<protein>
    <submittedName>
        <fullName evidence="5">Uncharacterized protein</fullName>
    </submittedName>
</protein>
<sequence length="434" mass="45879">MITPKSLVDVANDSHKKASETASQDKIADASTHISTPHAVGGTDNVPVNKSPSLMDVAKGHAKPALTSLVQVAQSNSPPTTVTATPSLMSVAANNSPKTLQSTVEPSAPRKSLAASVAATASPSDSNALVAVATKLREDPTSTFGKSVKLADVAAKMDKERAVEISLALQDASVAVKAESDAVAQQVLPQLVKEVKQQVDTIKIDPVKAALSAAAMEVKDEAKVLAHNQTAAVLQACATEVKQKAAVPIAQHLPSSPTYSQGDDFEDEESVKSMHTKKAAAVNNQSEEIAEIERTSVSTDKSHREFLLAVFRGNMQKIRSLMDADADLIHATDQHGWNALHWAASQGHGDVLKYLLQKGAIAHAAEPVNLWSPLHVAVIRAHVACVKLLMDNGAMTSVKQKDVYGDRPVDCAANLAGRRRIQILATLNVEGKDT</sequence>
<organism evidence="5">
    <name type="scientific">Aphanomyces invadans</name>
    <dbReference type="NCBI Taxonomy" id="157072"/>
    <lineage>
        <taxon>Eukaryota</taxon>
        <taxon>Sar</taxon>
        <taxon>Stramenopiles</taxon>
        <taxon>Oomycota</taxon>
        <taxon>Saprolegniomycetes</taxon>
        <taxon>Saprolegniales</taxon>
        <taxon>Verrucalvaceae</taxon>
        <taxon>Aphanomyces</taxon>
    </lineage>
</organism>
<feature type="region of interest" description="Disordered" evidence="4">
    <location>
        <begin position="253"/>
        <end position="284"/>
    </location>
</feature>
<dbReference type="InterPro" id="IPR002110">
    <property type="entry name" value="Ankyrin_rpt"/>
</dbReference>
<dbReference type="Gene3D" id="1.25.40.20">
    <property type="entry name" value="Ankyrin repeat-containing domain"/>
    <property type="match status" value="1"/>
</dbReference>
<dbReference type="PROSITE" id="PS50088">
    <property type="entry name" value="ANK_REPEAT"/>
    <property type="match status" value="2"/>
</dbReference>
<reference evidence="5" key="1">
    <citation type="submission" date="2013-12" db="EMBL/GenBank/DDBJ databases">
        <title>The Genome Sequence of Aphanomyces invadans NJM9701.</title>
        <authorList>
            <consortium name="The Broad Institute Genomics Platform"/>
            <person name="Russ C."/>
            <person name="Tyler B."/>
            <person name="van West P."/>
            <person name="Dieguez-Uribeondo J."/>
            <person name="Young S.K."/>
            <person name="Zeng Q."/>
            <person name="Gargeya S."/>
            <person name="Fitzgerald M."/>
            <person name="Abouelleil A."/>
            <person name="Alvarado L."/>
            <person name="Chapman S.B."/>
            <person name="Gainer-Dewar J."/>
            <person name="Goldberg J."/>
            <person name="Griggs A."/>
            <person name="Gujja S."/>
            <person name="Hansen M."/>
            <person name="Howarth C."/>
            <person name="Imamovic A."/>
            <person name="Ireland A."/>
            <person name="Larimer J."/>
            <person name="McCowan C."/>
            <person name="Murphy C."/>
            <person name="Pearson M."/>
            <person name="Poon T.W."/>
            <person name="Priest M."/>
            <person name="Roberts A."/>
            <person name="Saif S."/>
            <person name="Shea T."/>
            <person name="Sykes S."/>
            <person name="Wortman J."/>
            <person name="Nusbaum C."/>
            <person name="Birren B."/>
        </authorList>
    </citation>
    <scope>NUCLEOTIDE SEQUENCE [LARGE SCALE GENOMIC DNA]</scope>
    <source>
        <strain evidence="5">NJM9701</strain>
    </source>
</reference>
<dbReference type="InterPro" id="IPR036770">
    <property type="entry name" value="Ankyrin_rpt-contain_sf"/>
</dbReference>
<dbReference type="EMBL" id="KI913985">
    <property type="protein sequence ID" value="ETV94535.1"/>
    <property type="molecule type" value="Genomic_DNA"/>
</dbReference>
<dbReference type="OrthoDB" id="10254927at2759"/>
<gene>
    <name evidence="5" type="ORF">H310_11835</name>
</gene>
<evidence type="ECO:0000256" key="1">
    <source>
        <dbReference type="ARBA" id="ARBA00022737"/>
    </source>
</evidence>
<dbReference type="SUPFAM" id="SSF48403">
    <property type="entry name" value="Ankyrin repeat"/>
    <property type="match status" value="1"/>
</dbReference>
<name>A0A024TK53_9STRA</name>
<dbReference type="STRING" id="157072.A0A024TK53"/>
<feature type="repeat" description="ANK" evidence="3">
    <location>
        <begin position="335"/>
        <end position="367"/>
    </location>
</feature>
<dbReference type="AlphaFoldDB" id="A0A024TK53"/>
<dbReference type="VEuPathDB" id="FungiDB:H310_11835"/>
<keyword evidence="2 3" id="KW-0040">ANK repeat</keyword>
<evidence type="ECO:0000256" key="2">
    <source>
        <dbReference type="ARBA" id="ARBA00023043"/>
    </source>
</evidence>
<keyword evidence="1" id="KW-0677">Repeat</keyword>
<dbReference type="SMART" id="SM00248">
    <property type="entry name" value="ANK"/>
    <property type="match status" value="2"/>
</dbReference>
<accession>A0A024TK53</accession>
<evidence type="ECO:0000256" key="4">
    <source>
        <dbReference type="SAM" id="MobiDB-lite"/>
    </source>
</evidence>
<dbReference type="PROSITE" id="PS50297">
    <property type="entry name" value="ANK_REP_REGION"/>
    <property type="match status" value="2"/>
</dbReference>